<comment type="caution">
    <text evidence="5">The sequence shown here is derived from an EMBL/GenBank/DDBJ whole genome shotgun (WGS) entry which is preliminary data.</text>
</comment>
<protein>
    <recommendedName>
        <fullName evidence="4">HTH marR-type domain-containing protein</fullName>
    </recommendedName>
</protein>
<keyword evidence="3" id="KW-0804">Transcription</keyword>
<proteinExistence type="predicted"/>
<dbReference type="PRINTS" id="PR00598">
    <property type="entry name" value="HTHMARR"/>
</dbReference>
<evidence type="ECO:0000256" key="1">
    <source>
        <dbReference type="ARBA" id="ARBA00023015"/>
    </source>
</evidence>
<keyword evidence="6" id="KW-1185">Reference proteome</keyword>
<sequence length="159" mass="17593">MNNPEPSGRNTTALLYQAYLRLAAVINDAMHEFDPRTRPAYAAVLINMDLDGIRLTRLAEKAQMTPQAMGELVDSLERLGYLQRLPDPADRRAKLIQFTEAGRTALETAFEVVAEIETYLAETLGRDTLDGLHTALDRILGDPATSDGLTGLRHSRATR</sequence>
<dbReference type="SMART" id="SM00347">
    <property type="entry name" value="HTH_MARR"/>
    <property type="match status" value="1"/>
</dbReference>
<dbReference type="Pfam" id="PF01047">
    <property type="entry name" value="MarR"/>
    <property type="match status" value="1"/>
</dbReference>
<dbReference type="SUPFAM" id="SSF46785">
    <property type="entry name" value="Winged helix' DNA-binding domain"/>
    <property type="match status" value="1"/>
</dbReference>
<evidence type="ECO:0000313" key="6">
    <source>
        <dbReference type="Proteomes" id="UP001501676"/>
    </source>
</evidence>
<dbReference type="InterPro" id="IPR036390">
    <property type="entry name" value="WH_DNA-bd_sf"/>
</dbReference>
<accession>A0ABP6T2U4</accession>
<dbReference type="Proteomes" id="UP001501676">
    <property type="component" value="Unassembled WGS sequence"/>
</dbReference>
<dbReference type="PROSITE" id="PS01117">
    <property type="entry name" value="HTH_MARR_1"/>
    <property type="match status" value="1"/>
</dbReference>
<feature type="domain" description="HTH marR-type" evidence="4">
    <location>
        <begin position="8"/>
        <end position="141"/>
    </location>
</feature>
<dbReference type="InterPro" id="IPR039422">
    <property type="entry name" value="MarR/SlyA-like"/>
</dbReference>
<evidence type="ECO:0000259" key="4">
    <source>
        <dbReference type="PROSITE" id="PS50995"/>
    </source>
</evidence>
<evidence type="ECO:0000256" key="2">
    <source>
        <dbReference type="ARBA" id="ARBA00023125"/>
    </source>
</evidence>
<dbReference type="PANTHER" id="PTHR33164:SF57">
    <property type="entry name" value="MARR-FAMILY TRANSCRIPTIONAL REGULATOR"/>
    <property type="match status" value="1"/>
</dbReference>
<dbReference type="InterPro" id="IPR036388">
    <property type="entry name" value="WH-like_DNA-bd_sf"/>
</dbReference>
<dbReference type="InterPro" id="IPR000835">
    <property type="entry name" value="HTH_MarR-typ"/>
</dbReference>
<dbReference type="RefSeq" id="WP_345730444.1">
    <property type="nucleotide sequence ID" value="NZ_BAAAYN010000031.1"/>
</dbReference>
<reference evidence="6" key="1">
    <citation type="journal article" date="2019" name="Int. J. Syst. Evol. Microbiol.">
        <title>The Global Catalogue of Microorganisms (GCM) 10K type strain sequencing project: providing services to taxonomists for standard genome sequencing and annotation.</title>
        <authorList>
            <consortium name="The Broad Institute Genomics Platform"/>
            <consortium name="The Broad Institute Genome Sequencing Center for Infectious Disease"/>
            <person name="Wu L."/>
            <person name="Ma J."/>
        </authorList>
    </citation>
    <scope>NUCLEOTIDE SEQUENCE [LARGE SCALE GENOMIC DNA]</scope>
    <source>
        <strain evidence="6">JCM 9458</strain>
    </source>
</reference>
<dbReference type="Gene3D" id="1.10.10.10">
    <property type="entry name" value="Winged helix-like DNA-binding domain superfamily/Winged helix DNA-binding domain"/>
    <property type="match status" value="1"/>
</dbReference>
<dbReference type="PANTHER" id="PTHR33164">
    <property type="entry name" value="TRANSCRIPTIONAL REGULATOR, MARR FAMILY"/>
    <property type="match status" value="1"/>
</dbReference>
<evidence type="ECO:0000313" key="5">
    <source>
        <dbReference type="EMBL" id="GAA3391160.1"/>
    </source>
</evidence>
<dbReference type="InterPro" id="IPR023187">
    <property type="entry name" value="Tscrpt_reg_MarR-type_CS"/>
</dbReference>
<dbReference type="PROSITE" id="PS50995">
    <property type="entry name" value="HTH_MARR_2"/>
    <property type="match status" value="1"/>
</dbReference>
<dbReference type="EMBL" id="BAAAYN010000031">
    <property type="protein sequence ID" value="GAA3391160.1"/>
    <property type="molecule type" value="Genomic_DNA"/>
</dbReference>
<name>A0ABP6T2U4_9ACTN</name>
<keyword evidence="2" id="KW-0238">DNA-binding</keyword>
<organism evidence="5 6">
    <name type="scientific">Cryptosporangium minutisporangium</name>
    <dbReference type="NCBI Taxonomy" id="113569"/>
    <lineage>
        <taxon>Bacteria</taxon>
        <taxon>Bacillati</taxon>
        <taxon>Actinomycetota</taxon>
        <taxon>Actinomycetes</taxon>
        <taxon>Cryptosporangiales</taxon>
        <taxon>Cryptosporangiaceae</taxon>
        <taxon>Cryptosporangium</taxon>
    </lineage>
</organism>
<gene>
    <name evidence="5" type="ORF">GCM10020369_48000</name>
</gene>
<evidence type="ECO:0000256" key="3">
    <source>
        <dbReference type="ARBA" id="ARBA00023163"/>
    </source>
</evidence>
<keyword evidence="1" id="KW-0805">Transcription regulation</keyword>